<dbReference type="AlphaFoldDB" id="A0A379S4Z1"/>
<feature type="transmembrane region" description="Helical" evidence="1">
    <location>
        <begin position="12"/>
        <end position="30"/>
    </location>
</feature>
<accession>A0A379S4Z1</accession>
<dbReference type="EMBL" id="UGWZ01000001">
    <property type="protein sequence ID" value="SUG15937.1"/>
    <property type="molecule type" value="Genomic_DNA"/>
</dbReference>
<protein>
    <submittedName>
        <fullName evidence="2">Macrolide-specific efflux protein MacA</fullName>
    </submittedName>
</protein>
<name>A0A379S4Z1_SALER</name>
<proteinExistence type="predicted"/>
<gene>
    <name evidence="2" type="primary">macA_4</name>
    <name evidence="2" type="ORF">NCTC7295_03627</name>
</gene>
<evidence type="ECO:0000313" key="3">
    <source>
        <dbReference type="Proteomes" id="UP000254124"/>
    </source>
</evidence>
<keyword evidence="1" id="KW-0472">Membrane</keyword>
<reference evidence="2 3" key="1">
    <citation type="submission" date="2018-06" db="EMBL/GenBank/DDBJ databases">
        <authorList>
            <consortium name="Pathogen Informatics"/>
            <person name="Doyle S."/>
        </authorList>
    </citation>
    <scope>NUCLEOTIDE SEQUENCE [LARGE SCALE GENOMIC DNA]</scope>
    <source>
        <strain evidence="2 3">NCTC7295</strain>
    </source>
</reference>
<evidence type="ECO:0000256" key="1">
    <source>
        <dbReference type="SAM" id="Phobius"/>
    </source>
</evidence>
<keyword evidence="1" id="KW-0812">Transmembrane</keyword>
<keyword evidence="1" id="KW-1133">Transmembrane helix</keyword>
<dbReference type="Proteomes" id="UP000254124">
    <property type="component" value="Unassembled WGS sequence"/>
</dbReference>
<sequence>MRAKEKKFKKRYLVIILILLVGGMAIWRMLNAPLPNYQTLIVRPGDLEQSVLATGKLDALRKVDVGAQVSGQFENVVGLHWR</sequence>
<organism evidence="2 3">
    <name type="scientific">Salmonella enterica subsp. arizonae</name>
    <dbReference type="NCBI Taxonomy" id="59203"/>
    <lineage>
        <taxon>Bacteria</taxon>
        <taxon>Pseudomonadati</taxon>
        <taxon>Pseudomonadota</taxon>
        <taxon>Gammaproteobacteria</taxon>
        <taxon>Enterobacterales</taxon>
        <taxon>Enterobacteriaceae</taxon>
        <taxon>Salmonella</taxon>
    </lineage>
</organism>
<evidence type="ECO:0000313" key="2">
    <source>
        <dbReference type="EMBL" id="SUG15937.1"/>
    </source>
</evidence>